<comment type="caution">
    <text evidence="2">The sequence shown here is derived from an EMBL/GenBank/DDBJ whole genome shotgun (WGS) entry which is preliminary data.</text>
</comment>
<evidence type="ECO:0000256" key="1">
    <source>
        <dbReference type="SAM" id="MobiDB-lite"/>
    </source>
</evidence>
<feature type="compositionally biased region" description="Polar residues" evidence="1">
    <location>
        <begin position="23"/>
        <end position="35"/>
    </location>
</feature>
<feature type="compositionally biased region" description="Polar residues" evidence="1">
    <location>
        <begin position="1"/>
        <end position="13"/>
    </location>
</feature>
<dbReference type="Proteomes" id="UP001159428">
    <property type="component" value="Unassembled WGS sequence"/>
</dbReference>
<accession>A0AAU9XN66</accession>
<organism evidence="2 3">
    <name type="scientific">Pocillopora meandrina</name>
    <dbReference type="NCBI Taxonomy" id="46732"/>
    <lineage>
        <taxon>Eukaryota</taxon>
        <taxon>Metazoa</taxon>
        <taxon>Cnidaria</taxon>
        <taxon>Anthozoa</taxon>
        <taxon>Hexacorallia</taxon>
        <taxon>Scleractinia</taxon>
        <taxon>Astrocoeniina</taxon>
        <taxon>Pocilloporidae</taxon>
        <taxon>Pocillopora</taxon>
    </lineage>
</organism>
<gene>
    <name evidence="2" type="ORF">PMEA_00027388</name>
</gene>
<keyword evidence="3" id="KW-1185">Reference proteome</keyword>
<feature type="compositionally biased region" description="Basic and acidic residues" evidence="1">
    <location>
        <begin position="37"/>
        <end position="46"/>
    </location>
</feature>
<feature type="non-terminal residue" evidence="2">
    <location>
        <position position="1"/>
    </location>
</feature>
<evidence type="ECO:0000313" key="2">
    <source>
        <dbReference type="EMBL" id="CAH3153667.1"/>
    </source>
</evidence>
<dbReference type="EMBL" id="CALNXJ010000054">
    <property type="protein sequence ID" value="CAH3153667.1"/>
    <property type="molecule type" value="Genomic_DNA"/>
</dbReference>
<name>A0AAU9XN66_9CNID</name>
<reference evidence="2 3" key="1">
    <citation type="submission" date="2022-05" db="EMBL/GenBank/DDBJ databases">
        <authorList>
            <consortium name="Genoscope - CEA"/>
            <person name="William W."/>
        </authorList>
    </citation>
    <scope>NUCLEOTIDE SEQUENCE [LARGE SCALE GENOMIC DNA]</scope>
</reference>
<dbReference type="AlphaFoldDB" id="A0AAU9XN66"/>
<evidence type="ECO:0000313" key="3">
    <source>
        <dbReference type="Proteomes" id="UP001159428"/>
    </source>
</evidence>
<protein>
    <submittedName>
        <fullName evidence="2">Uncharacterized protein</fullName>
    </submittedName>
</protein>
<proteinExistence type="predicted"/>
<feature type="region of interest" description="Disordered" evidence="1">
    <location>
        <begin position="1"/>
        <end position="52"/>
    </location>
</feature>
<sequence length="52" mass="5991">PSGYRSQGLNNFFTKLDKRSQRGESSVNKRWQRINSKVRDETDKEPPVGAPK</sequence>